<dbReference type="AlphaFoldDB" id="A0A2T0TFR0"/>
<dbReference type="Gene3D" id="3.40.50.2300">
    <property type="match status" value="2"/>
</dbReference>
<keyword evidence="2" id="KW-0238">DNA-binding</keyword>
<evidence type="ECO:0000256" key="2">
    <source>
        <dbReference type="ARBA" id="ARBA00023125"/>
    </source>
</evidence>
<name>A0A2T0TFR0_9PSEU</name>
<keyword evidence="6" id="KW-1185">Reference proteome</keyword>
<evidence type="ECO:0000256" key="3">
    <source>
        <dbReference type="ARBA" id="ARBA00023163"/>
    </source>
</evidence>
<evidence type="ECO:0000259" key="4">
    <source>
        <dbReference type="Pfam" id="PF13377"/>
    </source>
</evidence>
<keyword evidence="1" id="KW-0805">Transcription regulation</keyword>
<sequence>MLARNEVQLRVKLVTRAGTARLLTADTRPLGTLLVNVHADLAARLRRDGRVVSMGRSAPRVPFFEPDNAAGVRMAVRHLLDSGRRRIAAVHGPVDNPCAVDRRTGYLEAMAEVGLEPVSLEGDFTRPTALRAARELFAGHPDVDAVFAACDLTASAVLQAAAESGRRVPDDVAVVGFDDSVLASSASVPLTSVASPVERLAASATMVLLEPASRGVGRARVPVGLTVRRSSVAV</sequence>
<dbReference type="RefSeq" id="WP_106186118.1">
    <property type="nucleotide sequence ID" value="NZ_PVTF01000002.1"/>
</dbReference>
<dbReference type="PANTHER" id="PTHR30146:SF109">
    <property type="entry name" value="HTH-TYPE TRANSCRIPTIONAL REGULATOR GALS"/>
    <property type="match status" value="1"/>
</dbReference>
<comment type="caution">
    <text evidence="5">The sequence shown here is derived from an EMBL/GenBank/DDBJ whole genome shotgun (WGS) entry which is preliminary data.</text>
</comment>
<dbReference type="SUPFAM" id="SSF53822">
    <property type="entry name" value="Periplasmic binding protein-like I"/>
    <property type="match status" value="1"/>
</dbReference>
<dbReference type="PANTHER" id="PTHR30146">
    <property type="entry name" value="LACI-RELATED TRANSCRIPTIONAL REPRESSOR"/>
    <property type="match status" value="1"/>
</dbReference>
<dbReference type="EMBL" id="PVTF01000002">
    <property type="protein sequence ID" value="PRY44494.1"/>
    <property type="molecule type" value="Genomic_DNA"/>
</dbReference>
<evidence type="ECO:0000313" key="6">
    <source>
        <dbReference type="Proteomes" id="UP000239494"/>
    </source>
</evidence>
<keyword evidence="3" id="KW-0804">Transcription</keyword>
<accession>A0A2T0TFR0</accession>
<protein>
    <submittedName>
        <fullName evidence="5">Substrate-binding family protein</fullName>
    </submittedName>
</protein>
<dbReference type="CDD" id="cd06267">
    <property type="entry name" value="PBP1_LacI_sugar_binding-like"/>
    <property type="match status" value="1"/>
</dbReference>
<proteinExistence type="predicted"/>
<dbReference type="Pfam" id="PF13377">
    <property type="entry name" value="Peripla_BP_3"/>
    <property type="match status" value="1"/>
</dbReference>
<dbReference type="GO" id="GO:0000976">
    <property type="term" value="F:transcription cis-regulatory region binding"/>
    <property type="evidence" value="ECO:0007669"/>
    <property type="project" value="TreeGrafter"/>
</dbReference>
<organism evidence="5 6">
    <name type="scientific">Umezawaea tangerina</name>
    <dbReference type="NCBI Taxonomy" id="84725"/>
    <lineage>
        <taxon>Bacteria</taxon>
        <taxon>Bacillati</taxon>
        <taxon>Actinomycetota</taxon>
        <taxon>Actinomycetes</taxon>
        <taxon>Pseudonocardiales</taxon>
        <taxon>Pseudonocardiaceae</taxon>
        <taxon>Umezawaea</taxon>
    </lineage>
</organism>
<dbReference type="InterPro" id="IPR046335">
    <property type="entry name" value="LacI/GalR-like_sensor"/>
</dbReference>
<dbReference type="Proteomes" id="UP000239494">
    <property type="component" value="Unassembled WGS sequence"/>
</dbReference>
<gene>
    <name evidence="5" type="ORF">CLV43_10259</name>
</gene>
<dbReference type="InterPro" id="IPR028082">
    <property type="entry name" value="Peripla_BP_I"/>
</dbReference>
<feature type="domain" description="Transcriptional regulator LacI/GalR-like sensor" evidence="4">
    <location>
        <begin position="76"/>
        <end position="231"/>
    </location>
</feature>
<evidence type="ECO:0000256" key="1">
    <source>
        <dbReference type="ARBA" id="ARBA00023015"/>
    </source>
</evidence>
<evidence type="ECO:0000313" key="5">
    <source>
        <dbReference type="EMBL" id="PRY44494.1"/>
    </source>
</evidence>
<reference evidence="5 6" key="1">
    <citation type="submission" date="2018-03" db="EMBL/GenBank/DDBJ databases">
        <title>Genomic Encyclopedia of Archaeal and Bacterial Type Strains, Phase II (KMG-II): from individual species to whole genera.</title>
        <authorList>
            <person name="Goeker M."/>
        </authorList>
    </citation>
    <scope>NUCLEOTIDE SEQUENCE [LARGE SCALE GENOMIC DNA]</scope>
    <source>
        <strain evidence="5 6">DSM 44720</strain>
    </source>
</reference>
<dbReference type="GO" id="GO:0003700">
    <property type="term" value="F:DNA-binding transcription factor activity"/>
    <property type="evidence" value="ECO:0007669"/>
    <property type="project" value="TreeGrafter"/>
</dbReference>